<reference evidence="6 7" key="1">
    <citation type="submission" date="2021-05" db="EMBL/GenBank/DDBJ databases">
        <title>Kineosporia and Streptomyces sp. nov. two new marine actinobacteria isolated from Coral.</title>
        <authorList>
            <person name="Buangrab K."/>
            <person name="Sutthacheep M."/>
            <person name="Yeemin T."/>
            <person name="Harunari E."/>
            <person name="Igarashi Y."/>
            <person name="Kanchanasin P."/>
            <person name="Tanasupawat S."/>
            <person name="Phongsopitanun W."/>
        </authorList>
    </citation>
    <scope>NUCLEOTIDE SEQUENCE [LARGE SCALE GENOMIC DNA]</scope>
    <source>
        <strain evidence="6 7">J2-2</strain>
    </source>
</reference>
<dbReference type="PIRSF" id="PIRSF000103">
    <property type="entry name" value="HIBADH"/>
    <property type="match status" value="1"/>
</dbReference>
<name>A0ABS5TT64_9ACTN</name>
<dbReference type="Proteomes" id="UP001197247">
    <property type="component" value="Unassembled WGS sequence"/>
</dbReference>
<comment type="caution">
    <text evidence="6">The sequence shown here is derived from an EMBL/GenBank/DDBJ whole genome shotgun (WGS) entry which is preliminary data.</text>
</comment>
<evidence type="ECO:0000313" key="6">
    <source>
        <dbReference type="EMBL" id="MBT0773960.1"/>
    </source>
</evidence>
<dbReference type="InterPro" id="IPR008927">
    <property type="entry name" value="6-PGluconate_DH-like_C_sf"/>
</dbReference>
<dbReference type="Pfam" id="PF03446">
    <property type="entry name" value="NAD_binding_2"/>
    <property type="match status" value="1"/>
</dbReference>
<evidence type="ECO:0000256" key="2">
    <source>
        <dbReference type="ARBA" id="ARBA00023002"/>
    </source>
</evidence>
<dbReference type="InterPro" id="IPR029154">
    <property type="entry name" value="HIBADH-like_NADP-bd"/>
</dbReference>
<dbReference type="PANTHER" id="PTHR43060">
    <property type="entry name" value="3-HYDROXYISOBUTYRATE DEHYDROGENASE-LIKE 1, MITOCHONDRIAL-RELATED"/>
    <property type="match status" value="1"/>
</dbReference>
<dbReference type="Gene3D" id="3.40.50.720">
    <property type="entry name" value="NAD(P)-binding Rossmann-like Domain"/>
    <property type="match status" value="1"/>
</dbReference>
<gene>
    <name evidence="6" type="ORF">KIH74_33760</name>
</gene>
<protein>
    <submittedName>
        <fullName evidence="6">NAD(P)-dependent oxidoreductase</fullName>
    </submittedName>
</protein>
<feature type="domain" description="3-hydroxyisobutyrate dehydrogenase-like NAD-binding" evidence="5">
    <location>
        <begin position="162"/>
        <end position="271"/>
    </location>
</feature>
<evidence type="ECO:0000259" key="4">
    <source>
        <dbReference type="Pfam" id="PF03446"/>
    </source>
</evidence>
<dbReference type="PANTHER" id="PTHR43060:SF15">
    <property type="entry name" value="3-HYDROXYISOBUTYRATE DEHYDROGENASE-LIKE 1, MITOCHONDRIAL-RELATED"/>
    <property type="match status" value="1"/>
</dbReference>
<keyword evidence="3" id="KW-0520">NAD</keyword>
<keyword evidence="7" id="KW-1185">Reference proteome</keyword>
<comment type="similarity">
    <text evidence="1">Belongs to the HIBADH-related family.</text>
</comment>
<dbReference type="SUPFAM" id="SSF51735">
    <property type="entry name" value="NAD(P)-binding Rossmann-fold domains"/>
    <property type="match status" value="1"/>
</dbReference>
<keyword evidence="2" id="KW-0560">Oxidoreductase</keyword>
<dbReference type="Pfam" id="PF14833">
    <property type="entry name" value="NAD_binding_11"/>
    <property type="match status" value="1"/>
</dbReference>
<evidence type="ECO:0000313" key="7">
    <source>
        <dbReference type="Proteomes" id="UP001197247"/>
    </source>
</evidence>
<dbReference type="RefSeq" id="WP_214160500.1">
    <property type="nucleotide sequence ID" value="NZ_JAHBAY010000022.1"/>
</dbReference>
<sequence>MAVVTVVGIGRMGLPICARLLSAGHAVTAVDVSTARLALAADLGARTGLSPEAAVERAEFVLTVLPGSPELEQLMSENLLDRLSGRIWVDLTSTDPALGRRLAEQAGQRGAAVLDAAMGGGVPAAESGTLTLFVGGERATLEAARPVLEPLAQRIRHLGDAGAGQVAKLLVNLLWFGQALAVGEALLLAQAEGLNLTAVSQVLAEGPAGSAFVSQYLPALFTGDYLTSFGLDRVVEELDSLRALAAGHGLPFDLSALVADQHARALREFGAVDGELMGIAYLEARAGRLLRPE</sequence>
<organism evidence="6 7">
    <name type="scientific">Kineosporia corallincola</name>
    <dbReference type="NCBI Taxonomy" id="2835133"/>
    <lineage>
        <taxon>Bacteria</taxon>
        <taxon>Bacillati</taxon>
        <taxon>Actinomycetota</taxon>
        <taxon>Actinomycetes</taxon>
        <taxon>Kineosporiales</taxon>
        <taxon>Kineosporiaceae</taxon>
        <taxon>Kineosporia</taxon>
    </lineage>
</organism>
<dbReference type="EMBL" id="JAHBAY010000022">
    <property type="protein sequence ID" value="MBT0773960.1"/>
    <property type="molecule type" value="Genomic_DNA"/>
</dbReference>
<evidence type="ECO:0000259" key="5">
    <source>
        <dbReference type="Pfam" id="PF14833"/>
    </source>
</evidence>
<accession>A0ABS5TT64</accession>
<dbReference type="Gene3D" id="1.10.1040.10">
    <property type="entry name" value="N-(1-d-carboxylethyl)-l-norvaline Dehydrogenase, domain 2"/>
    <property type="match status" value="1"/>
</dbReference>
<dbReference type="InterPro" id="IPR006115">
    <property type="entry name" value="6PGDH_NADP-bd"/>
</dbReference>
<evidence type="ECO:0000256" key="1">
    <source>
        <dbReference type="ARBA" id="ARBA00009080"/>
    </source>
</evidence>
<dbReference type="InterPro" id="IPR015815">
    <property type="entry name" value="HIBADH-related"/>
</dbReference>
<dbReference type="SUPFAM" id="SSF48179">
    <property type="entry name" value="6-phosphogluconate dehydrogenase C-terminal domain-like"/>
    <property type="match status" value="1"/>
</dbReference>
<feature type="domain" description="6-phosphogluconate dehydrogenase NADP-binding" evidence="4">
    <location>
        <begin position="4"/>
        <end position="159"/>
    </location>
</feature>
<evidence type="ECO:0000256" key="3">
    <source>
        <dbReference type="ARBA" id="ARBA00023027"/>
    </source>
</evidence>
<dbReference type="InterPro" id="IPR013328">
    <property type="entry name" value="6PGD_dom2"/>
</dbReference>
<dbReference type="InterPro" id="IPR036291">
    <property type="entry name" value="NAD(P)-bd_dom_sf"/>
</dbReference>
<proteinExistence type="inferred from homology"/>